<comment type="caution">
    <text evidence="1">The sequence shown here is derived from an EMBL/GenBank/DDBJ whole genome shotgun (WGS) entry which is preliminary data.</text>
</comment>
<name>A0ACB0ILZ4_TRIPR</name>
<accession>A0ACB0ILZ4</accession>
<reference evidence="1" key="1">
    <citation type="submission" date="2023-10" db="EMBL/GenBank/DDBJ databases">
        <authorList>
            <person name="Rodriguez Cubillos JULIANA M."/>
            <person name="De Vega J."/>
        </authorList>
    </citation>
    <scope>NUCLEOTIDE SEQUENCE</scope>
</reference>
<protein>
    <submittedName>
        <fullName evidence="1">Uncharacterized protein</fullName>
    </submittedName>
</protein>
<proteinExistence type="predicted"/>
<sequence length="68" mass="7988">MLADSLKFEDWRHFLIWLMLSLSPLSQSHISGLLSCLVPHCLCFSSYKCWSLVLFEYPLWLPLVFLVL</sequence>
<gene>
    <name evidence="1" type="ORF">MILVUS5_LOCUS4504</name>
</gene>
<dbReference type="Proteomes" id="UP001177021">
    <property type="component" value="Unassembled WGS sequence"/>
</dbReference>
<organism evidence="1 2">
    <name type="scientific">Trifolium pratense</name>
    <name type="common">Red clover</name>
    <dbReference type="NCBI Taxonomy" id="57577"/>
    <lineage>
        <taxon>Eukaryota</taxon>
        <taxon>Viridiplantae</taxon>
        <taxon>Streptophyta</taxon>
        <taxon>Embryophyta</taxon>
        <taxon>Tracheophyta</taxon>
        <taxon>Spermatophyta</taxon>
        <taxon>Magnoliopsida</taxon>
        <taxon>eudicotyledons</taxon>
        <taxon>Gunneridae</taxon>
        <taxon>Pentapetalae</taxon>
        <taxon>rosids</taxon>
        <taxon>fabids</taxon>
        <taxon>Fabales</taxon>
        <taxon>Fabaceae</taxon>
        <taxon>Papilionoideae</taxon>
        <taxon>50 kb inversion clade</taxon>
        <taxon>NPAAA clade</taxon>
        <taxon>Hologalegina</taxon>
        <taxon>IRL clade</taxon>
        <taxon>Trifolieae</taxon>
        <taxon>Trifolium</taxon>
    </lineage>
</organism>
<dbReference type="EMBL" id="CASHSV030000001">
    <property type="protein sequence ID" value="CAJ2633381.1"/>
    <property type="molecule type" value="Genomic_DNA"/>
</dbReference>
<keyword evidence="2" id="KW-1185">Reference proteome</keyword>
<evidence type="ECO:0000313" key="2">
    <source>
        <dbReference type="Proteomes" id="UP001177021"/>
    </source>
</evidence>
<evidence type="ECO:0000313" key="1">
    <source>
        <dbReference type="EMBL" id="CAJ2633381.1"/>
    </source>
</evidence>